<dbReference type="PROSITE" id="PS51125">
    <property type="entry name" value="NHL"/>
    <property type="match status" value="3"/>
</dbReference>
<protein>
    <recommendedName>
        <fullName evidence="8">Peptidylamidoglycolate lyase</fullName>
    </recommendedName>
</protein>
<dbReference type="InterPro" id="IPR011042">
    <property type="entry name" value="6-blade_b-propeller_TolB-like"/>
</dbReference>
<evidence type="ECO:0008006" key="8">
    <source>
        <dbReference type="Google" id="ProtNLM"/>
    </source>
</evidence>
<evidence type="ECO:0000256" key="2">
    <source>
        <dbReference type="ARBA" id="ARBA00022737"/>
    </source>
</evidence>
<dbReference type="CDD" id="cd14958">
    <property type="entry name" value="NHL_PAL_like"/>
    <property type="match status" value="1"/>
</dbReference>
<keyword evidence="3" id="KW-0325">Glycoprotein</keyword>
<feature type="signal peptide" evidence="5">
    <location>
        <begin position="1"/>
        <end position="26"/>
    </location>
</feature>
<gene>
    <name evidence="6" type="ORF">GCM10011487_21740</name>
</gene>
<evidence type="ECO:0000256" key="1">
    <source>
        <dbReference type="ARBA" id="ARBA00022729"/>
    </source>
</evidence>
<feature type="chain" id="PRO_5032556369" description="Peptidylamidoglycolate lyase" evidence="5">
    <location>
        <begin position="27"/>
        <end position="372"/>
    </location>
</feature>
<evidence type="ECO:0000256" key="3">
    <source>
        <dbReference type="ARBA" id="ARBA00023180"/>
    </source>
</evidence>
<evidence type="ECO:0000313" key="7">
    <source>
        <dbReference type="Proteomes" id="UP000445000"/>
    </source>
</evidence>
<name>A0A829YA02_9GAMM</name>
<reference evidence="7" key="1">
    <citation type="submission" date="2020-01" db="EMBL/GenBank/DDBJ databases">
        <title>'Steroidobacter agaridevorans' sp. nov., agar-degrading bacteria isolated from rhizosphere soils.</title>
        <authorList>
            <person name="Ikenaga M."/>
            <person name="Kataoka M."/>
            <person name="Murouchi A."/>
            <person name="Katsuragi S."/>
            <person name="Sakai M."/>
        </authorList>
    </citation>
    <scope>NUCLEOTIDE SEQUENCE [LARGE SCALE GENOMIC DNA]</scope>
    <source>
        <strain evidence="7">YU21-B</strain>
    </source>
</reference>
<dbReference type="InterPro" id="IPR001258">
    <property type="entry name" value="NHL_repeat"/>
</dbReference>
<dbReference type="Gene3D" id="2.120.10.30">
    <property type="entry name" value="TolB, C-terminal domain"/>
    <property type="match status" value="1"/>
</dbReference>
<dbReference type="SUPFAM" id="SSF101898">
    <property type="entry name" value="NHL repeat"/>
    <property type="match status" value="1"/>
</dbReference>
<dbReference type="Pfam" id="PF17170">
    <property type="entry name" value="DUF5128"/>
    <property type="match status" value="1"/>
</dbReference>
<proteinExistence type="predicted"/>
<evidence type="ECO:0000313" key="6">
    <source>
        <dbReference type="EMBL" id="GFE80174.1"/>
    </source>
</evidence>
<feature type="repeat" description="NHL" evidence="4">
    <location>
        <begin position="178"/>
        <end position="222"/>
    </location>
</feature>
<comment type="caution">
    <text evidence="6">The sequence shown here is derived from an EMBL/GenBank/DDBJ whole genome shotgun (WGS) entry which is preliminary data.</text>
</comment>
<dbReference type="PANTHER" id="PTHR10680">
    <property type="entry name" value="PEPTIDYL-GLYCINE ALPHA-AMIDATING MONOOXYGENASE"/>
    <property type="match status" value="1"/>
</dbReference>
<evidence type="ECO:0000256" key="5">
    <source>
        <dbReference type="SAM" id="SignalP"/>
    </source>
</evidence>
<dbReference type="AlphaFoldDB" id="A0A829YA02"/>
<feature type="repeat" description="NHL" evidence="4">
    <location>
        <begin position="333"/>
        <end position="355"/>
    </location>
</feature>
<keyword evidence="7" id="KW-1185">Reference proteome</keyword>
<dbReference type="PANTHER" id="PTHR10680:SF38">
    <property type="entry name" value="BLL1368 PROTEIN"/>
    <property type="match status" value="1"/>
</dbReference>
<dbReference type="RefSeq" id="WP_161811894.1">
    <property type="nucleotide sequence ID" value="NZ_BLJN01000002.1"/>
</dbReference>
<sequence length="372" mass="41189">MRYSMVTGVALTLFATATLTAQPACASNPGVQEKGGLDLTGPYEVVVGWFKPGIEGWNQRVVSVNAEDPNRVFIGAVDRNDTREGHPMLSADGKVMKEKTTVVRDNNNFDKGDVNNIMVLDADGKVIENWSQWNSEVSIAHHIVIDPYDPAHAVWVVDRFNHRILKFSNDGKQLLLKVGEKGVPGNDENHFHDPASLAFLPDGSFYVADGYTNSRVVKFDKNGKYLMSWGTRGSGPAQFKLVHSVAVDANRVYVADRSNDRIQIFDHNGKFLDQWPNTARVTRVMTTDDKRVCVSATQYGRYACYDLNGKLVSQWGTLGDAPGVSDNAHQIDVDNEGNFYVADANNNRVQKFVPKKSASKAQLIGKELVLKK</sequence>
<organism evidence="6 7">
    <name type="scientific">Steroidobacter agaridevorans</name>
    <dbReference type="NCBI Taxonomy" id="2695856"/>
    <lineage>
        <taxon>Bacteria</taxon>
        <taxon>Pseudomonadati</taxon>
        <taxon>Pseudomonadota</taxon>
        <taxon>Gammaproteobacteria</taxon>
        <taxon>Steroidobacterales</taxon>
        <taxon>Steroidobacteraceae</taxon>
        <taxon>Steroidobacter</taxon>
    </lineage>
</organism>
<feature type="repeat" description="NHL" evidence="4">
    <location>
        <begin position="230"/>
        <end position="268"/>
    </location>
</feature>
<dbReference type="Gene3D" id="2.40.10.500">
    <property type="match status" value="1"/>
</dbReference>
<accession>A0A829YA02</accession>
<evidence type="ECO:0000256" key="4">
    <source>
        <dbReference type="PROSITE-ProRule" id="PRU00504"/>
    </source>
</evidence>
<dbReference type="Pfam" id="PF01436">
    <property type="entry name" value="NHL"/>
    <property type="match status" value="1"/>
</dbReference>
<keyword evidence="1 5" id="KW-0732">Signal</keyword>
<keyword evidence="2" id="KW-0677">Repeat</keyword>
<dbReference type="Proteomes" id="UP000445000">
    <property type="component" value="Unassembled WGS sequence"/>
</dbReference>
<dbReference type="EMBL" id="BLJN01000002">
    <property type="protein sequence ID" value="GFE80174.1"/>
    <property type="molecule type" value="Genomic_DNA"/>
</dbReference>